<evidence type="ECO:0000256" key="1">
    <source>
        <dbReference type="SAM" id="MobiDB-lite"/>
    </source>
</evidence>
<organism evidence="2 3">
    <name type="scientific">Linum tenue</name>
    <dbReference type="NCBI Taxonomy" id="586396"/>
    <lineage>
        <taxon>Eukaryota</taxon>
        <taxon>Viridiplantae</taxon>
        <taxon>Streptophyta</taxon>
        <taxon>Embryophyta</taxon>
        <taxon>Tracheophyta</taxon>
        <taxon>Spermatophyta</taxon>
        <taxon>Magnoliopsida</taxon>
        <taxon>eudicotyledons</taxon>
        <taxon>Gunneridae</taxon>
        <taxon>Pentapetalae</taxon>
        <taxon>rosids</taxon>
        <taxon>fabids</taxon>
        <taxon>Malpighiales</taxon>
        <taxon>Linaceae</taxon>
        <taxon>Linum</taxon>
    </lineage>
</organism>
<name>A0AAV0NR34_9ROSI</name>
<evidence type="ECO:0000313" key="2">
    <source>
        <dbReference type="EMBL" id="CAI0460981.1"/>
    </source>
</evidence>
<gene>
    <name evidence="2" type="ORF">LITE_LOCUS34727</name>
</gene>
<feature type="region of interest" description="Disordered" evidence="1">
    <location>
        <begin position="17"/>
        <end position="41"/>
    </location>
</feature>
<evidence type="ECO:0000313" key="3">
    <source>
        <dbReference type="Proteomes" id="UP001154282"/>
    </source>
</evidence>
<dbReference type="AlphaFoldDB" id="A0AAV0NR34"/>
<dbReference type="EMBL" id="CAMGYJ010000008">
    <property type="protein sequence ID" value="CAI0460981.1"/>
    <property type="molecule type" value="Genomic_DNA"/>
</dbReference>
<dbReference type="Proteomes" id="UP001154282">
    <property type="component" value="Unassembled WGS sequence"/>
</dbReference>
<keyword evidence="3" id="KW-1185">Reference proteome</keyword>
<sequence length="41" mass="4537">MKKSDSVKAQEIPYLGFKISPRSHDPVGEDGSSFGRQTNEL</sequence>
<protein>
    <submittedName>
        <fullName evidence="2">Uncharacterized protein</fullName>
    </submittedName>
</protein>
<accession>A0AAV0NR34</accession>
<comment type="caution">
    <text evidence="2">The sequence shown here is derived from an EMBL/GenBank/DDBJ whole genome shotgun (WGS) entry which is preliminary data.</text>
</comment>
<reference evidence="2" key="1">
    <citation type="submission" date="2022-08" db="EMBL/GenBank/DDBJ databases">
        <authorList>
            <person name="Gutierrez-Valencia J."/>
        </authorList>
    </citation>
    <scope>NUCLEOTIDE SEQUENCE</scope>
</reference>
<proteinExistence type="predicted"/>